<comment type="caution">
    <text evidence="1">The sequence shown here is derived from an EMBL/GenBank/DDBJ whole genome shotgun (WGS) entry which is preliminary data.</text>
</comment>
<evidence type="ECO:0008006" key="3">
    <source>
        <dbReference type="Google" id="ProtNLM"/>
    </source>
</evidence>
<proteinExistence type="predicted"/>
<dbReference type="Proteomes" id="UP000647836">
    <property type="component" value="Unassembled WGS sequence"/>
</dbReference>
<accession>A0ABR9TWC5</accession>
<gene>
    <name evidence="1" type="ORF">IQ229_07060</name>
</gene>
<dbReference type="RefSeq" id="WP_194042466.1">
    <property type="nucleotide sequence ID" value="NZ_JADEXF010000167.1"/>
</dbReference>
<organism evidence="1 2">
    <name type="scientific">Nostoc cf. edaphicum LEGE 07299</name>
    <dbReference type="NCBI Taxonomy" id="2777974"/>
    <lineage>
        <taxon>Bacteria</taxon>
        <taxon>Bacillati</taxon>
        <taxon>Cyanobacteriota</taxon>
        <taxon>Cyanophyceae</taxon>
        <taxon>Nostocales</taxon>
        <taxon>Nostocaceae</taxon>
        <taxon>Nostoc</taxon>
    </lineage>
</organism>
<keyword evidence="2" id="KW-1185">Reference proteome</keyword>
<protein>
    <recommendedName>
        <fullName evidence="3">Transposase</fullName>
    </recommendedName>
</protein>
<evidence type="ECO:0000313" key="1">
    <source>
        <dbReference type="EMBL" id="MBE9104709.1"/>
    </source>
</evidence>
<reference evidence="1 2" key="1">
    <citation type="submission" date="2020-10" db="EMBL/GenBank/DDBJ databases">
        <authorList>
            <person name="Castelo-Branco R."/>
            <person name="Eusebio N."/>
            <person name="Adriana R."/>
            <person name="Vieira A."/>
            <person name="Brugerolle De Fraissinette N."/>
            <person name="Rezende De Castro R."/>
            <person name="Schneider M.P."/>
            <person name="Vasconcelos V."/>
            <person name="Leao P.N."/>
        </authorList>
    </citation>
    <scope>NUCLEOTIDE SEQUENCE [LARGE SCALE GENOMIC DNA]</scope>
    <source>
        <strain evidence="1 2">LEGE 07299</strain>
    </source>
</reference>
<name>A0ABR9TWC5_9NOSO</name>
<dbReference type="EMBL" id="JADEXF010000167">
    <property type="protein sequence ID" value="MBE9104709.1"/>
    <property type="molecule type" value="Genomic_DNA"/>
</dbReference>
<sequence length="119" mass="14272">MDILNEAFLNLRTIKLRRFLGSLLYPLQRDWLERQFRKSQTLKAVEETGEIQRAEATKRGGQFHFKHIELEIYFLSADLVRIEWKPGIYPISYGISRKDWPEVETTFQMKLLIRDNAWI</sequence>
<evidence type="ECO:0000313" key="2">
    <source>
        <dbReference type="Proteomes" id="UP000647836"/>
    </source>
</evidence>